<protein>
    <submittedName>
        <fullName evidence="1">Uncharacterized protein</fullName>
    </submittedName>
</protein>
<dbReference type="EMBL" id="JARKIB010000280">
    <property type="protein sequence ID" value="KAJ7717189.1"/>
    <property type="molecule type" value="Genomic_DNA"/>
</dbReference>
<evidence type="ECO:0000313" key="1">
    <source>
        <dbReference type="EMBL" id="KAJ7717189.1"/>
    </source>
</evidence>
<comment type="caution">
    <text evidence="1">The sequence shown here is derived from an EMBL/GenBank/DDBJ whole genome shotgun (WGS) entry which is preliminary data.</text>
</comment>
<organism evidence="1 2">
    <name type="scientific">Mycena metata</name>
    <dbReference type="NCBI Taxonomy" id="1033252"/>
    <lineage>
        <taxon>Eukaryota</taxon>
        <taxon>Fungi</taxon>
        <taxon>Dikarya</taxon>
        <taxon>Basidiomycota</taxon>
        <taxon>Agaricomycotina</taxon>
        <taxon>Agaricomycetes</taxon>
        <taxon>Agaricomycetidae</taxon>
        <taxon>Agaricales</taxon>
        <taxon>Marasmiineae</taxon>
        <taxon>Mycenaceae</taxon>
        <taxon>Mycena</taxon>
    </lineage>
</organism>
<proteinExistence type="predicted"/>
<keyword evidence="2" id="KW-1185">Reference proteome</keyword>
<dbReference type="AlphaFoldDB" id="A0AAD7MH34"/>
<gene>
    <name evidence="1" type="ORF">B0H16DRAFT_1740697</name>
</gene>
<dbReference type="Proteomes" id="UP001215598">
    <property type="component" value="Unassembled WGS sequence"/>
</dbReference>
<name>A0AAD7MH34_9AGAR</name>
<accession>A0AAD7MH34</accession>
<reference evidence="1" key="1">
    <citation type="submission" date="2023-03" db="EMBL/GenBank/DDBJ databases">
        <title>Massive genome expansion in bonnet fungi (Mycena s.s.) driven by repeated elements and novel gene families across ecological guilds.</title>
        <authorList>
            <consortium name="Lawrence Berkeley National Laboratory"/>
            <person name="Harder C.B."/>
            <person name="Miyauchi S."/>
            <person name="Viragh M."/>
            <person name="Kuo A."/>
            <person name="Thoen E."/>
            <person name="Andreopoulos B."/>
            <person name="Lu D."/>
            <person name="Skrede I."/>
            <person name="Drula E."/>
            <person name="Henrissat B."/>
            <person name="Morin E."/>
            <person name="Kohler A."/>
            <person name="Barry K."/>
            <person name="LaButti K."/>
            <person name="Morin E."/>
            <person name="Salamov A."/>
            <person name="Lipzen A."/>
            <person name="Mereny Z."/>
            <person name="Hegedus B."/>
            <person name="Baldrian P."/>
            <person name="Stursova M."/>
            <person name="Weitz H."/>
            <person name="Taylor A."/>
            <person name="Grigoriev I.V."/>
            <person name="Nagy L.G."/>
            <person name="Martin F."/>
            <person name="Kauserud H."/>
        </authorList>
    </citation>
    <scope>NUCLEOTIDE SEQUENCE</scope>
    <source>
        <strain evidence="1">CBHHK182m</strain>
    </source>
</reference>
<evidence type="ECO:0000313" key="2">
    <source>
        <dbReference type="Proteomes" id="UP001215598"/>
    </source>
</evidence>
<sequence>MAFKGCDLHTGYTPTVAKHMQDAFTQYIQNAIISMDEADNLFKQLGSQARVGYVLYPSMAATMHSTQILYTPSLHFLHSPAPHERDTTRRYYSRDKTILGNAGDRAQRLGLEGFLALKNYFSKCKINLSMNLNALLDSATYTDKTGAIQKLRPAALDVKDDRTWNMMCLYRHFYFWLRELLSQYSLNITKKEFKHAKSGFAQQGRAANMHDAQIERILKRQKHKANIVWTIIL</sequence>